<comment type="caution">
    <text evidence="2">The sequence shown here is derived from an EMBL/GenBank/DDBJ whole genome shotgun (WGS) entry which is preliminary data.</text>
</comment>
<name>A0A845GI55_9BURK</name>
<dbReference type="AlphaFoldDB" id="A0A845GI55"/>
<evidence type="ECO:0000313" key="3">
    <source>
        <dbReference type="Proteomes" id="UP000447355"/>
    </source>
</evidence>
<dbReference type="EMBL" id="WWCX01000001">
    <property type="protein sequence ID" value="MYM92738.1"/>
    <property type="molecule type" value="Genomic_DNA"/>
</dbReference>
<reference evidence="2" key="1">
    <citation type="submission" date="2019-12" db="EMBL/GenBank/DDBJ databases">
        <title>Novel species isolated from a subtropical stream in China.</title>
        <authorList>
            <person name="Lu H."/>
        </authorList>
    </citation>
    <scope>NUCLEOTIDE SEQUENCE [LARGE SCALE GENOMIC DNA]</scope>
    <source>
        <strain evidence="2">FT81W</strain>
    </source>
</reference>
<gene>
    <name evidence="2" type="ORF">GTP90_02550</name>
</gene>
<proteinExistence type="predicted"/>
<accession>A0A845GI55</accession>
<keyword evidence="1" id="KW-0472">Membrane</keyword>
<dbReference type="RefSeq" id="WP_161081996.1">
    <property type="nucleotide sequence ID" value="NZ_WWCX01000001.1"/>
</dbReference>
<organism evidence="2 3">
    <name type="scientific">Duganella vulcania</name>
    <dbReference type="NCBI Taxonomy" id="2692166"/>
    <lineage>
        <taxon>Bacteria</taxon>
        <taxon>Pseudomonadati</taxon>
        <taxon>Pseudomonadota</taxon>
        <taxon>Betaproteobacteria</taxon>
        <taxon>Burkholderiales</taxon>
        <taxon>Oxalobacteraceae</taxon>
        <taxon>Telluria group</taxon>
        <taxon>Duganella</taxon>
    </lineage>
</organism>
<evidence type="ECO:0000256" key="1">
    <source>
        <dbReference type="SAM" id="Phobius"/>
    </source>
</evidence>
<feature type="transmembrane region" description="Helical" evidence="1">
    <location>
        <begin position="6"/>
        <end position="22"/>
    </location>
</feature>
<protein>
    <submittedName>
        <fullName evidence="2">Uncharacterized protein</fullName>
    </submittedName>
</protein>
<keyword evidence="1" id="KW-1133">Transmembrane helix</keyword>
<keyword evidence="1" id="KW-0812">Transmembrane</keyword>
<sequence>MGNGNNVHLLISLSLAGAFLCGEIHGRADTGKPSITLFKAIRWMFYVAVSPLIFMRRAFLWYRNSKQRAQLQAMALASPVPALDITPKPARSVVKDICPGVQVVFAISQFDVVPTLHVKPVALITKLGGETMQLRGYSIGSDFDLALFNGIVLRVTEHVLGLLASLDYQIESVVAPEQQDAPGAPELFDGAPERVVVKDLCSGVQVKLLKFPRHIVPELWTCDALLIEKLGGNSMRLAAVDFPVFDLTVLSGICLDVMKQATDILATLGFHVACPNANASPAADRVTEVARDADEVPVRVLWKDVCPGVRLKLNVYTHVVEPEVHVSTVKLKQKLGGEVMPLKAVAMEKFDLDALTGILFTVSSQVLSLVSSLDETKPVLVQAAVAGSMVKRPSTTLDIQPEVQKEIAVSVPVTVSAASMATAPAQSAAASVSAVSNVSTTKEDVVVGKLEQYGLDKRTLNDVTEGPKVRDCYFADVRTASGQVVRKWGIDLERAIGAANVDIGDSVSITFTGKVGRKNTYIVRRG</sequence>
<feature type="transmembrane region" description="Helical" evidence="1">
    <location>
        <begin position="43"/>
        <end position="62"/>
    </location>
</feature>
<evidence type="ECO:0000313" key="2">
    <source>
        <dbReference type="EMBL" id="MYM92738.1"/>
    </source>
</evidence>
<dbReference type="Proteomes" id="UP000447355">
    <property type="component" value="Unassembled WGS sequence"/>
</dbReference>